<evidence type="ECO:0000256" key="1">
    <source>
        <dbReference type="SAM" id="MobiDB-lite"/>
    </source>
</evidence>
<gene>
    <name evidence="3" type="ORF">NSPZN2_10212</name>
</gene>
<reference evidence="3 4" key="1">
    <citation type="submission" date="2021-02" db="EMBL/GenBank/DDBJ databases">
        <authorList>
            <person name="Han P."/>
        </authorList>
    </citation>
    <scope>NUCLEOTIDE SEQUENCE [LARGE SCALE GENOMIC DNA]</scope>
    <source>
        <strain evidence="3">Candidatus Nitrospira sp. ZN2</strain>
    </source>
</reference>
<dbReference type="RefSeq" id="WP_213040141.1">
    <property type="nucleotide sequence ID" value="NZ_CAJNBJ010000001.1"/>
</dbReference>
<dbReference type="PANTHER" id="PTHR34404:SF3">
    <property type="entry name" value="REGULATORY PROTEIN, FMDB FAMILY"/>
    <property type="match status" value="1"/>
</dbReference>
<dbReference type="NCBIfam" id="TIGR02605">
    <property type="entry name" value="CxxC_CxxC_SSSS"/>
    <property type="match status" value="1"/>
</dbReference>
<dbReference type="InterPro" id="IPR013429">
    <property type="entry name" value="Regulatory_FmdB_Zinc_ribbon"/>
</dbReference>
<organism evidence="3 4">
    <name type="scientific">Nitrospira defluvii</name>
    <dbReference type="NCBI Taxonomy" id="330214"/>
    <lineage>
        <taxon>Bacteria</taxon>
        <taxon>Pseudomonadati</taxon>
        <taxon>Nitrospirota</taxon>
        <taxon>Nitrospiria</taxon>
        <taxon>Nitrospirales</taxon>
        <taxon>Nitrospiraceae</taxon>
        <taxon>Nitrospira</taxon>
    </lineage>
</organism>
<protein>
    <submittedName>
        <fullName evidence="3">FmdB family transcriptional regulator</fullName>
    </submittedName>
</protein>
<feature type="region of interest" description="Disordered" evidence="1">
    <location>
        <begin position="84"/>
        <end position="114"/>
    </location>
</feature>
<dbReference type="EMBL" id="CAJNBJ010000001">
    <property type="protein sequence ID" value="CAE6690785.1"/>
    <property type="molecule type" value="Genomic_DNA"/>
</dbReference>
<dbReference type="PANTHER" id="PTHR34404">
    <property type="entry name" value="REGULATORY PROTEIN, FMDB FAMILY"/>
    <property type="match status" value="1"/>
</dbReference>
<dbReference type="SMART" id="SM00834">
    <property type="entry name" value="CxxC_CXXC_SSSS"/>
    <property type="match status" value="1"/>
</dbReference>
<sequence length="114" mass="12547">MPIYEYRCRQCGTRTTRLVLSVSAAPQQTCAHCHSADLDRLLSRFASPKSEEARLEALADPSHLSGLDENDLASMERFMKKMGQEMGEDLSEDLDAAMGGDNSSANEMDMTDGQ</sequence>
<comment type="caution">
    <text evidence="3">The sequence shown here is derived from an EMBL/GenBank/DDBJ whole genome shotgun (WGS) entry which is preliminary data.</text>
</comment>
<dbReference type="Proteomes" id="UP000675880">
    <property type="component" value="Unassembled WGS sequence"/>
</dbReference>
<feature type="compositionally biased region" description="Acidic residues" evidence="1">
    <location>
        <begin position="86"/>
        <end position="95"/>
    </location>
</feature>
<evidence type="ECO:0000259" key="2">
    <source>
        <dbReference type="SMART" id="SM00834"/>
    </source>
</evidence>
<accession>A0ABM8QDH0</accession>
<evidence type="ECO:0000313" key="4">
    <source>
        <dbReference type="Proteomes" id="UP000675880"/>
    </source>
</evidence>
<evidence type="ECO:0000313" key="3">
    <source>
        <dbReference type="EMBL" id="CAE6690785.1"/>
    </source>
</evidence>
<name>A0ABM8QDH0_9BACT</name>
<proteinExistence type="predicted"/>
<dbReference type="Pfam" id="PF09723">
    <property type="entry name" value="Zn_ribbon_8"/>
    <property type="match status" value="1"/>
</dbReference>
<keyword evidence="4" id="KW-1185">Reference proteome</keyword>
<feature type="domain" description="Putative regulatory protein FmdB zinc ribbon" evidence="2">
    <location>
        <begin position="1"/>
        <end position="43"/>
    </location>
</feature>